<evidence type="ECO:0000313" key="1">
    <source>
        <dbReference type="EMBL" id="APW39538.1"/>
    </source>
</evidence>
<keyword evidence="2" id="KW-1185">Reference proteome</keyword>
<protein>
    <submittedName>
        <fullName evidence="1">Uncharacterized protein</fullName>
    </submittedName>
</protein>
<dbReference type="Proteomes" id="UP000186609">
    <property type="component" value="Chromosome"/>
</dbReference>
<proteinExistence type="predicted"/>
<reference evidence="1 2" key="1">
    <citation type="submission" date="2017-01" db="EMBL/GenBank/DDBJ databases">
        <authorList>
            <person name="Mah S.A."/>
            <person name="Swanson W.J."/>
            <person name="Moy G.W."/>
            <person name="Vacquier V.D."/>
        </authorList>
    </citation>
    <scope>NUCLEOTIDE SEQUENCE [LARGE SCALE GENOMIC DNA]</scope>
    <source>
        <strain evidence="1 2">DCY110</strain>
    </source>
</reference>
<dbReference type="EMBL" id="CP019236">
    <property type="protein sequence ID" value="APW39538.1"/>
    <property type="molecule type" value="Genomic_DNA"/>
</dbReference>
<name>A0A1P8K0K3_9BURK</name>
<dbReference type="AlphaFoldDB" id="A0A1P8K0K3"/>
<evidence type="ECO:0000313" key="2">
    <source>
        <dbReference type="Proteomes" id="UP000186609"/>
    </source>
</evidence>
<dbReference type="STRING" id="1842727.RD110_21890"/>
<organism evidence="1 2">
    <name type="scientific">Rhodoferax koreensis</name>
    <dbReference type="NCBI Taxonomy" id="1842727"/>
    <lineage>
        <taxon>Bacteria</taxon>
        <taxon>Pseudomonadati</taxon>
        <taxon>Pseudomonadota</taxon>
        <taxon>Betaproteobacteria</taxon>
        <taxon>Burkholderiales</taxon>
        <taxon>Comamonadaceae</taxon>
        <taxon>Rhodoferax</taxon>
    </lineage>
</organism>
<sequence length="255" mass="28045">MMQAGPSHVAHSDCQYAQSVGGSVEMLQLAQGTALDERLHKPPSWVDAADPIQAFMGRYSAVIAPGWRPLAERTLRTLVLASANCPERRRALSQLCVFGMSASLSFVVCTHADQTVEGILRKARVKSQGICEECGRLARLRQLGEEETATLCPRCAAPALLHHDIWVLLQSLRFLSAVNAPVVLSQIPPLLRPSFVEAALLQADGWDDTESARMTPTHFLVWAEGWRQMAEHISVPIRYLQRSADKRKSGNSGLI</sequence>
<gene>
    <name evidence="1" type="ORF">RD110_21890</name>
</gene>
<dbReference type="KEGG" id="rhy:RD110_21890"/>
<accession>A0A1P8K0K3</accession>